<dbReference type="Gene3D" id="2.60.40.1290">
    <property type="match status" value="1"/>
</dbReference>
<evidence type="ECO:0000313" key="4">
    <source>
        <dbReference type="Proteomes" id="UP000184212"/>
    </source>
</evidence>
<gene>
    <name evidence="3" type="ORF">SAMN04488109_3307</name>
</gene>
<evidence type="ECO:0000259" key="1">
    <source>
        <dbReference type="Pfam" id="PF07675"/>
    </source>
</evidence>
<accession>A0A1M5RCB7</accession>
<dbReference type="InterPro" id="IPR011628">
    <property type="entry name" value="Cleaved_adhesin"/>
</dbReference>
<evidence type="ECO:0000259" key="2">
    <source>
        <dbReference type="Pfam" id="PF18962"/>
    </source>
</evidence>
<keyword evidence="4" id="KW-1185">Reference proteome</keyword>
<dbReference type="Pfam" id="PF07675">
    <property type="entry name" value="Cleaved_Adhesin"/>
    <property type="match status" value="1"/>
</dbReference>
<evidence type="ECO:0000313" key="3">
    <source>
        <dbReference type="EMBL" id="SHH23780.1"/>
    </source>
</evidence>
<feature type="domain" description="Cleaved adhesin" evidence="1">
    <location>
        <begin position="45"/>
        <end position="152"/>
    </location>
</feature>
<protein>
    <submittedName>
        <fullName evidence="3">Por secretion system C-terminal sorting domain-containing protein</fullName>
    </submittedName>
</protein>
<organism evidence="3 4">
    <name type="scientific">Chryseolinea serpens</name>
    <dbReference type="NCBI Taxonomy" id="947013"/>
    <lineage>
        <taxon>Bacteria</taxon>
        <taxon>Pseudomonadati</taxon>
        <taxon>Bacteroidota</taxon>
        <taxon>Cytophagia</taxon>
        <taxon>Cytophagales</taxon>
        <taxon>Fulvivirgaceae</taxon>
        <taxon>Chryseolinea</taxon>
    </lineage>
</organism>
<dbReference type="Proteomes" id="UP000184212">
    <property type="component" value="Unassembled WGS sequence"/>
</dbReference>
<reference evidence="3 4" key="1">
    <citation type="submission" date="2016-11" db="EMBL/GenBank/DDBJ databases">
        <authorList>
            <person name="Jaros S."/>
            <person name="Januszkiewicz K."/>
            <person name="Wedrychowicz H."/>
        </authorList>
    </citation>
    <scope>NUCLEOTIDE SEQUENCE [LARGE SCALE GENOMIC DNA]</scope>
    <source>
        <strain evidence="3 4">DSM 24574</strain>
    </source>
</reference>
<dbReference type="NCBIfam" id="TIGR04183">
    <property type="entry name" value="Por_Secre_tail"/>
    <property type="match status" value="1"/>
</dbReference>
<dbReference type="NCBIfam" id="NF038128">
    <property type="entry name" value="choice_anch_J"/>
    <property type="match status" value="1"/>
</dbReference>
<dbReference type="Pfam" id="PF18962">
    <property type="entry name" value="Por_Secre_tail"/>
    <property type="match status" value="1"/>
</dbReference>
<dbReference type="EMBL" id="FQWQ01000002">
    <property type="protein sequence ID" value="SHH23780.1"/>
    <property type="molecule type" value="Genomic_DNA"/>
</dbReference>
<sequence>MDRIFTVSLFRVFRFRIGGEFRKGFLVMALWCGLFQAQAQDPTFYETFDSTPMGEVPEGWRTYSLNGDRGNNWVRSVYGFFGPKVMTSGVEYALPGKIDEDWLVTPQIMPQENDFLIFDSGQEFVNDDWGSTFEIWISTKTDNRADFTELLRSYTEPEFPGYLYSERLLLDLSAYQDTPIYIAFVHKNPVTGESSDPDNPNPPVENWYLDNVWVRPVQPLDYSAGEIFGSFDNVIRVVQSRTTVIISVVVRTAGDNGSADISALSFTTAESSSKVKIKEATLYTTYGDSFLSTNDDTGEVNADMFGSVTDPGNEFTIEGFQNLGRGDNYFWLMYTLEADDAVLTYPYPEVDATFESVVVNGVEHATTLSTTAATHPVVPNTPVNDNYANAIDIAPATGTIRLGSYNYKATVEREIGVERLAYCATPIYQSAMDGCNSVWWHFKAPSAGLITADLSTSSFNTLLLIQDEQGDQLACSKDIDESALVLQSRISNFPVAEGQELYIRVTGEGGFPEDPNAASGVVNLDFTFEVPLGVEGPFSYELSELYPNPGNGKVHVDLVLHRPANVVLEVTNLMGQTVQVQDEGFLNAGKYEHVTLDVTALPAGPYFVRMRGSADTAHKLIVVNDGDVR</sequence>
<feature type="domain" description="Secretion system C-terminal sorting" evidence="2">
    <location>
        <begin position="545"/>
        <end position="622"/>
    </location>
</feature>
<dbReference type="STRING" id="947013.SAMN04488109_3307"/>
<name>A0A1M5RCB7_9BACT</name>
<dbReference type="Gene3D" id="2.60.120.200">
    <property type="match status" value="1"/>
</dbReference>
<proteinExistence type="predicted"/>
<dbReference type="OrthoDB" id="2985529at2"/>
<dbReference type="RefSeq" id="WP_073136082.1">
    <property type="nucleotide sequence ID" value="NZ_FQWQ01000002.1"/>
</dbReference>
<dbReference type="AlphaFoldDB" id="A0A1M5RCB7"/>
<dbReference type="InterPro" id="IPR026444">
    <property type="entry name" value="Secre_tail"/>
</dbReference>